<dbReference type="PANTHER" id="PTHR10146:SF14">
    <property type="entry name" value="PYRIDOXAL PHOSPHATE HOMEOSTASIS PROTEIN"/>
    <property type="match status" value="1"/>
</dbReference>
<evidence type="ECO:0000313" key="5">
    <source>
        <dbReference type="EMBL" id="CAL7937360.1"/>
    </source>
</evidence>
<comment type="similarity">
    <text evidence="2 3">Belongs to the pyridoxal phosphate-binding protein YggS/PROSC family.</text>
</comment>
<protein>
    <recommendedName>
        <fullName evidence="2">Pyridoxal phosphate homeostasis protein</fullName>
        <shortName evidence="2">PLP homeostasis protein</shortName>
    </recommendedName>
</protein>
<keyword evidence="6" id="KW-1185">Reference proteome</keyword>
<evidence type="ECO:0000256" key="1">
    <source>
        <dbReference type="ARBA" id="ARBA00022898"/>
    </source>
</evidence>
<name>A0ABP1N8P1_XYLVO</name>
<reference evidence="5 6" key="1">
    <citation type="submission" date="2024-08" db="EMBL/GenBank/DDBJ databases">
        <authorList>
            <person name="Will J Nash"/>
            <person name="Angela Man"/>
            <person name="Seanna McTaggart"/>
            <person name="Kendall Baker"/>
            <person name="Tom Barker"/>
            <person name="Leah Catchpole"/>
            <person name="Alex Durrant"/>
            <person name="Karim Gharbi"/>
            <person name="Naomi Irish"/>
            <person name="Gemy Kaithakottil"/>
            <person name="Debby Ku"/>
            <person name="Aaliyah Providence"/>
            <person name="Felix Shaw"/>
            <person name="David Swarbreck"/>
            <person name="Chris Watkins"/>
            <person name="Ann M. McCartney"/>
            <person name="Giulio Formenti"/>
            <person name="Alice Mouton"/>
            <person name="Noel Vella"/>
            <person name="Bjorn M von Reumont"/>
            <person name="Adriana Vella"/>
            <person name="Wilfried Haerty"/>
        </authorList>
    </citation>
    <scope>NUCLEOTIDE SEQUENCE [LARGE SCALE GENOMIC DNA]</scope>
</reference>
<gene>
    <name evidence="5" type="ORF">XYLVIOL_LOCUS2650</name>
</gene>
<accession>A0ABP1N8P1</accession>
<dbReference type="InterPro" id="IPR029066">
    <property type="entry name" value="PLP-binding_barrel"/>
</dbReference>
<feature type="modified residue" description="N6-(pyridoxal phosphate)lysine" evidence="2">
    <location>
        <position position="40"/>
    </location>
</feature>
<dbReference type="InterPro" id="IPR011078">
    <property type="entry name" value="PyrdxlP_homeostasis"/>
</dbReference>
<dbReference type="EMBL" id="CAXAJV020001288">
    <property type="protein sequence ID" value="CAL7937360.1"/>
    <property type="molecule type" value="Genomic_DNA"/>
</dbReference>
<dbReference type="Pfam" id="PF01168">
    <property type="entry name" value="Ala_racemase_N"/>
    <property type="match status" value="1"/>
</dbReference>
<evidence type="ECO:0000259" key="4">
    <source>
        <dbReference type="Pfam" id="PF01168"/>
    </source>
</evidence>
<comment type="function">
    <text evidence="2">Pyridoxal 5'-phosphate (PLP)-binding protein, which may be involved in intracellular homeostatic regulation of pyridoxal 5'-phosphate (PLP), the active form of vitamin B6.</text>
</comment>
<dbReference type="SUPFAM" id="SSF51419">
    <property type="entry name" value="PLP-binding barrel"/>
    <property type="match status" value="1"/>
</dbReference>
<dbReference type="InterPro" id="IPR001608">
    <property type="entry name" value="Ala_racemase_N"/>
</dbReference>
<feature type="domain" description="Alanine racemase N-terminal" evidence="4">
    <location>
        <begin position="33"/>
        <end position="245"/>
    </location>
</feature>
<organism evidence="5 6">
    <name type="scientific">Xylocopa violacea</name>
    <name type="common">Violet carpenter bee</name>
    <name type="synonym">Apis violacea</name>
    <dbReference type="NCBI Taxonomy" id="135666"/>
    <lineage>
        <taxon>Eukaryota</taxon>
        <taxon>Metazoa</taxon>
        <taxon>Ecdysozoa</taxon>
        <taxon>Arthropoda</taxon>
        <taxon>Hexapoda</taxon>
        <taxon>Insecta</taxon>
        <taxon>Pterygota</taxon>
        <taxon>Neoptera</taxon>
        <taxon>Endopterygota</taxon>
        <taxon>Hymenoptera</taxon>
        <taxon>Apocrita</taxon>
        <taxon>Aculeata</taxon>
        <taxon>Apoidea</taxon>
        <taxon>Anthophila</taxon>
        <taxon>Apidae</taxon>
        <taxon>Xylocopa</taxon>
        <taxon>Xylocopa</taxon>
    </lineage>
</organism>
<dbReference type="HAMAP" id="MF_02087">
    <property type="entry name" value="PLP_homeostasis"/>
    <property type="match status" value="1"/>
</dbReference>
<evidence type="ECO:0000256" key="3">
    <source>
        <dbReference type="RuleBase" id="RU004514"/>
    </source>
</evidence>
<dbReference type="PIRSF" id="PIRSF004848">
    <property type="entry name" value="YBL036c_PLPDEIII"/>
    <property type="match status" value="1"/>
</dbReference>
<keyword evidence="1 2" id="KW-0663">Pyridoxal phosphate</keyword>
<dbReference type="PROSITE" id="PS01211">
    <property type="entry name" value="UPF0001"/>
    <property type="match status" value="1"/>
</dbReference>
<dbReference type="NCBIfam" id="TIGR00044">
    <property type="entry name" value="YggS family pyridoxal phosphate-dependent enzyme"/>
    <property type="match status" value="1"/>
</dbReference>
<proteinExistence type="inferred from homology"/>
<evidence type="ECO:0000313" key="6">
    <source>
        <dbReference type="Proteomes" id="UP001642520"/>
    </source>
</evidence>
<evidence type="ECO:0000256" key="2">
    <source>
        <dbReference type="HAMAP-Rule" id="MF_03225"/>
    </source>
</evidence>
<sequence>MKMAELMVNLKVVREKILIAAARRSPEDKHFEPRLVAVSKFKAVELIVEAYKAGQRHFGENYVNELVTKANDPTVLETCVDICWHFIGHLQRNKVNKILSVPNLFIIETVDNEKLASALDTSWPKFRKHDDLRMKVMVQVNTSNEQEKDGCEIAHVCTIVKHIVDNCRNLEFIGLMTIGKFGYDNAKGPNPDFLCLKQCREQVSKELLIDLNRIELSMGMSNDYEHAVELGSSNIRVGTAIFGERTKKNT</sequence>
<comment type="caution">
    <text evidence="5">The sequence shown here is derived from an EMBL/GenBank/DDBJ whole genome shotgun (WGS) entry which is preliminary data.</text>
</comment>
<dbReference type="PANTHER" id="PTHR10146">
    <property type="entry name" value="PROLINE SYNTHETASE CO-TRANSCRIBED BACTERIAL HOMOLOG PROTEIN"/>
    <property type="match status" value="1"/>
</dbReference>
<dbReference type="Gene3D" id="3.20.20.10">
    <property type="entry name" value="Alanine racemase"/>
    <property type="match status" value="1"/>
</dbReference>
<dbReference type="Proteomes" id="UP001642520">
    <property type="component" value="Unassembled WGS sequence"/>
</dbReference>
<dbReference type="CDD" id="cd06822">
    <property type="entry name" value="PLPDE_III_YBL036c_euk"/>
    <property type="match status" value="1"/>
</dbReference>